<dbReference type="STRING" id="7176.B0X247"/>
<proteinExistence type="predicted"/>
<accession>B0X247</accession>
<dbReference type="eggNOG" id="ENOG502RM63">
    <property type="taxonomic scope" value="Eukaryota"/>
</dbReference>
<dbReference type="AlphaFoldDB" id="B0X247"/>
<dbReference type="KEGG" id="cqu:CpipJ_CPIJ013645"/>
<dbReference type="EMBL" id="DS232279">
    <property type="protein sequence ID" value="EDS38977.1"/>
    <property type="molecule type" value="Genomic_DNA"/>
</dbReference>
<dbReference type="InterPro" id="IPR010512">
    <property type="entry name" value="DUF1091"/>
</dbReference>
<dbReference type="PANTHER" id="PTHR21112">
    <property type="entry name" value="CHEMOSENSORY PROTEIN A 29A-RELATED"/>
    <property type="match status" value="1"/>
</dbReference>
<name>B0X247_CULQU</name>
<dbReference type="EnsemblMetazoa" id="CPIJ013645-RA">
    <property type="protein sequence ID" value="CPIJ013645-PA"/>
    <property type="gene ID" value="CPIJ013645"/>
</dbReference>
<dbReference type="InParanoid" id="B0X247"/>
<reference evidence="2" key="2">
    <citation type="submission" date="2021-02" db="UniProtKB">
        <authorList>
            <consortium name="EnsemblMetazoa"/>
        </authorList>
    </citation>
    <scope>IDENTIFICATION</scope>
    <source>
        <strain evidence="2">JHB</strain>
    </source>
</reference>
<dbReference type="PANTHER" id="PTHR21112:SF0">
    <property type="entry name" value="CHEMOSENSORY PROTEIN A 29A-RELATED"/>
    <property type="match status" value="1"/>
</dbReference>
<dbReference type="HOGENOM" id="CLU_115081_0_0_1"/>
<reference evidence="1" key="1">
    <citation type="submission" date="2007-03" db="EMBL/GenBank/DDBJ databases">
        <title>Annotation of Culex pipiens quinquefasciatus.</title>
        <authorList>
            <consortium name="The Broad Institute Genome Sequencing Platform"/>
            <person name="Atkinson P.W."/>
            <person name="Hemingway J."/>
            <person name="Christensen B.M."/>
            <person name="Higgs S."/>
            <person name="Kodira C."/>
            <person name="Hannick L."/>
            <person name="Megy K."/>
            <person name="O'Leary S."/>
            <person name="Pearson M."/>
            <person name="Haas B.J."/>
            <person name="Mauceli E."/>
            <person name="Wortman J.R."/>
            <person name="Lee N.H."/>
            <person name="Guigo R."/>
            <person name="Stanke M."/>
            <person name="Alvarado L."/>
            <person name="Amedeo P."/>
            <person name="Antoine C.H."/>
            <person name="Arensburger P."/>
            <person name="Bidwell S.L."/>
            <person name="Crawford M."/>
            <person name="Camaro F."/>
            <person name="Devon K."/>
            <person name="Engels R."/>
            <person name="Hammond M."/>
            <person name="Howarth C."/>
            <person name="Koehrsen M."/>
            <person name="Lawson D."/>
            <person name="Montgomery P."/>
            <person name="Nene V."/>
            <person name="Nusbaum C."/>
            <person name="Puiu D."/>
            <person name="Romero-Severson J."/>
            <person name="Severson D.W."/>
            <person name="Shumway M."/>
            <person name="Sisk P."/>
            <person name="Stolte C."/>
            <person name="Zeng Q."/>
            <person name="Eisenstadt E."/>
            <person name="Fraser-Liggett C."/>
            <person name="Strausberg R."/>
            <person name="Galagan J."/>
            <person name="Birren B."/>
            <person name="Collins F.H."/>
        </authorList>
    </citation>
    <scope>NUCLEOTIDE SEQUENCE [LARGE SCALE GENOMIC DNA]</scope>
    <source>
        <strain evidence="1">JHB</strain>
    </source>
</reference>
<dbReference type="Proteomes" id="UP000002320">
    <property type="component" value="Unassembled WGS sequence"/>
</dbReference>
<gene>
    <name evidence="2" type="primary">6046540</name>
    <name evidence="1" type="ORF">CpipJ_CPIJ013645</name>
</gene>
<sequence>MFDSFCYCNGTGMMECTVRVRKLNRTTAALSGKIIQTVDIGDSFETSIDLYHSSLGNNQFNRYPMKIGPINMCNFIDNFWSDYYERVVKYVPNLMKPNECPYNARTLEVNDWILDAGMFPTFVPAGLWKMIHVIKDEGNGHYYTMEMIFKVYEDGYF</sequence>
<evidence type="ECO:0000313" key="2">
    <source>
        <dbReference type="EnsemblMetazoa" id="CPIJ013645-PA"/>
    </source>
</evidence>
<organism>
    <name type="scientific">Culex quinquefasciatus</name>
    <name type="common">Southern house mosquito</name>
    <name type="synonym">Culex pungens</name>
    <dbReference type="NCBI Taxonomy" id="7176"/>
    <lineage>
        <taxon>Eukaryota</taxon>
        <taxon>Metazoa</taxon>
        <taxon>Ecdysozoa</taxon>
        <taxon>Arthropoda</taxon>
        <taxon>Hexapoda</taxon>
        <taxon>Insecta</taxon>
        <taxon>Pterygota</taxon>
        <taxon>Neoptera</taxon>
        <taxon>Endopterygota</taxon>
        <taxon>Diptera</taxon>
        <taxon>Nematocera</taxon>
        <taxon>Culicoidea</taxon>
        <taxon>Culicidae</taxon>
        <taxon>Culicinae</taxon>
        <taxon>Culicini</taxon>
        <taxon>Culex</taxon>
        <taxon>Culex</taxon>
    </lineage>
</organism>
<dbReference type="VEuPathDB" id="VectorBase:CQUJHB008007"/>
<protein>
    <submittedName>
        <fullName evidence="1 2">Uncharacterized protein</fullName>
    </submittedName>
</protein>
<dbReference type="OrthoDB" id="7755558at2759"/>
<dbReference type="VEuPathDB" id="VectorBase:CPIJ013645"/>
<evidence type="ECO:0000313" key="1">
    <source>
        <dbReference type="EMBL" id="EDS38977.1"/>
    </source>
</evidence>
<evidence type="ECO:0000313" key="3">
    <source>
        <dbReference type="Proteomes" id="UP000002320"/>
    </source>
</evidence>
<dbReference type="Pfam" id="PF06477">
    <property type="entry name" value="DUF1091"/>
    <property type="match status" value="1"/>
</dbReference>
<keyword evidence="3" id="KW-1185">Reference proteome</keyword>